<reference evidence="2" key="1">
    <citation type="submission" date="2020-10" db="EMBL/GenBank/DDBJ databases">
        <title>Paenihalocynthiibacter styelae gen. nov., sp. nov., isolated from stalked sea squirt Styela clava.</title>
        <authorList>
            <person name="Kim Y.-O."/>
            <person name="Yoon J.-H."/>
        </authorList>
    </citation>
    <scope>NUCLEOTIDE SEQUENCE</scope>
    <source>
        <strain evidence="2">MYP1-1</strain>
    </source>
</reference>
<dbReference type="Proteomes" id="UP000640583">
    <property type="component" value="Unassembled WGS sequence"/>
</dbReference>
<gene>
    <name evidence="2" type="ORF">H1D41_16375</name>
</gene>
<evidence type="ECO:0000313" key="2">
    <source>
        <dbReference type="EMBL" id="MBI1495220.1"/>
    </source>
</evidence>
<keyword evidence="3" id="KW-1185">Reference proteome</keyword>
<evidence type="ECO:0000256" key="1">
    <source>
        <dbReference type="SAM" id="MobiDB-lite"/>
    </source>
</evidence>
<feature type="region of interest" description="Disordered" evidence="1">
    <location>
        <begin position="1"/>
        <end position="34"/>
    </location>
</feature>
<evidence type="ECO:0000313" key="3">
    <source>
        <dbReference type="Proteomes" id="UP000640583"/>
    </source>
</evidence>
<sequence length="116" mass="12886">MSRWLELARNPDINSMEEPSNHPEPSKSPEIQPERGFMMVCGGLMVEEEENNPPADVASPALDLSGLNHREQAICNLVAKGNRARIMGDTVTHALIDRLIERGRIEVGKEGRLKLC</sequence>
<protein>
    <submittedName>
        <fullName evidence="2">Uncharacterized protein</fullName>
    </submittedName>
</protein>
<organism evidence="2 3">
    <name type="scientific">Halocynthiibacter styelae</name>
    <dbReference type="NCBI Taxonomy" id="2761955"/>
    <lineage>
        <taxon>Bacteria</taxon>
        <taxon>Pseudomonadati</taxon>
        <taxon>Pseudomonadota</taxon>
        <taxon>Alphaproteobacteria</taxon>
        <taxon>Rhodobacterales</taxon>
        <taxon>Paracoccaceae</taxon>
        <taxon>Halocynthiibacter</taxon>
    </lineage>
</organism>
<dbReference type="EMBL" id="JADCKQ010000016">
    <property type="protein sequence ID" value="MBI1495220.1"/>
    <property type="molecule type" value="Genomic_DNA"/>
</dbReference>
<dbReference type="AlphaFoldDB" id="A0A8J7IZG0"/>
<name>A0A8J7IZG0_9RHOB</name>
<accession>A0A8J7IZG0</accession>
<comment type="caution">
    <text evidence="2">The sequence shown here is derived from an EMBL/GenBank/DDBJ whole genome shotgun (WGS) entry which is preliminary data.</text>
</comment>
<proteinExistence type="predicted"/>
<dbReference type="RefSeq" id="WP_228849930.1">
    <property type="nucleotide sequence ID" value="NZ_JADCKQ010000016.1"/>
</dbReference>